<feature type="chain" id="PRO_5005709515" evidence="1">
    <location>
        <begin position="22"/>
        <end position="597"/>
    </location>
</feature>
<dbReference type="AlphaFoldDB" id="R7H5A0"/>
<evidence type="ECO:0000313" key="4">
    <source>
        <dbReference type="EMBL" id="CDE34168.1"/>
    </source>
</evidence>
<dbReference type="InterPro" id="IPR017853">
    <property type="entry name" value="GH"/>
</dbReference>
<protein>
    <submittedName>
        <fullName evidence="4">Uncharacterized protein</fullName>
    </submittedName>
</protein>
<gene>
    <name evidence="4" type="ORF">BN741_01938</name>
</gene>
<dbReference type="InterPro" id="IPR025150">
    <property type="entry name" value="GH123_cat"/>
</dbReference>
<name>R7H5A0_9BACT</name>
<dbReference type="SUPFAM" id="SSF51445">
    <property type="entry name" value="(Trans)glycosidases"/>
    <property type="match status" value="1"/>
</dbReference>
<evidence type="ECO:0000256" key="1">
    <source>
        <dbReference type="SAM" id="SignalP"/>
    </source>
</evidence>
<evidence type="ECO:0000313" key="5">
    <source>
        <dbReference type="Proteomes" id="UP000018072"/>
    </source>
</evidence>
<feature type="domain" description="Glycoside hydrolase 123 catalytic" evidence="2">
    <location>
        <begin position="237"/>
        <end position="545"/>
    </location>
</feature>
<keyword evidence="1" id="KW-0732">Signal</keyword>
<accession>R7H5A0</accession>
<dbReference type="STRING" id="1263103.BN741_01938"/>
<dbReference type="InterPro" id="IPR053850">
    <property type="entry name" value="Glyco_hydro_123_N_2"/>
</dbReference>
<feature type="domain" description="Glycoside hydrolase 123 N-terminal" evidence="3">
    <location>
        <begin position="61"/>
        <end position="204"/>
    </location>
</feature>
<proteinExistence type="predicted"/>
<dbReference type="Pfam" id="PF22680">
    <property type="entry name" value="Glyco_hydro_123_N_2"/>
    <property type="match status" value="1"/>
</dbReference>
<dbReference type="Pfam" id="PF13320">
    <property type="entry name" value="GH123_cat"/>
    <property type="match status" value="1"/>
</dbReference>
<dbReference type="Proteomes" id="UP000018072">
    <property type="component" value="Unassembled WGS sequence"/>
</dbReference>
<feature type="signal peptide" evidence="1">
    <location>
        <begin position="1"/>
        <end position="21"/>
    </location>
</feature>
<evidence type="ECO:0000259" key="2">
    <source>
        <dbReference type="Pfam" id="PF13320"/>
    </source>
</evidence>
<comment type="caution">
    <text evidence="4">The sequence shown here is derived from an EMBL/GenBank/DDBJ whole genome shotgun (WGS) entry which is preliminary data.</text>
</comment>
<reference evidence="4" key="1">
    <citation type="submission" date="2012-11" db="EMBL/GenBank/DDBJ databases">
        <title>Dependencies among metagenomic species, viruses, plasmids and units of genetic variation.</title>
        <authorList>
            <person name="Nielsen H.B."/>
            <person name="Almeida M."/>
            <person name="Juncker A.S."/>
            <person name="Rasmussen S."/>
            <person name="Li J."/>
            <person name="Sunagawa S."/>
            <person name="Plichta D."/>
            <person name="Gautier L."/>
            <person name="Le Chatelier E."/>
            <person name="Peletier E."/>
            <person name="Bonde I."/>
            <person name="Nielsen T."/>
            <person name="Manichanh C."/>
            <person name="Arumugam M."/>
            <person name="Batto J."/>
            <person name="Santos M.B.Q.D."/>
            <person name="Blom N."/>
            <person name="Borruel N."/>
            <person name="Burgdorf K.S."/>
            <person name="Boumezbeur F."/>
            <person name="Casellas F."/>
            <person name="Dore J."/>
            <person name="Guarner F."/>
            <person name="Hansen T."/>
            <person name="Hildebrand F."/>
            <person name="Kaas R.S."/>
            <person name="Kennedy S."/>
            <person name="Kristiansen K."/>
            <person name="Kultima J.R."/>
            <person name="Leonard P."/>
            <person name="Levenez F."/>
            <person name="Lund O."/>
            <person name="Moumen B."/>
            <person name="Le Paslier D."/>
            <person name="Pons N."/>
            <person name="Pedersen O."/>
            <person name="Prifti E."/>
            <person name="Qin J."/>
            <person name="Raes J."/>
            <person name="Tap J."/>
            <person name="Tims S."/>
            <person name="Ussery D.W."/>
            <person name="Yamada T."/>
            <person name="MetaHit consortium"/>
            <person name="Renault P."/>
            <person name="Sicheritz-Ponten T."/>
            <person name="Bork P."/>
            <person name="Wang J."/>
            <person name="Brunak S."/>
            <person name="Ehrlich S.D."/>
        </authorList>
    </citation>
    <scope>NUCLEOTIDE SEQUENCE [LARGE SCALE GENOMIC DNA]</scope>
</reference>
<organism evidence="4 5">
    <name type="scientific">Leyella stercorea CAG:629</name>
    <dbReference type="NCBI Taxonomy" id="1263103"/>
    <lineage>
        <taxon>Bacteria</taxon>
        <taxon>Pseudomonadati</taxon>
        <taxon>Bacteroidota</taxon>
        <taxon>Bacteroidia</taxon>
        <taxon>Bacteroidales</taxon>
        <taxon>Prevotellaceae</taxon>
        <taxon>Leyella</taxon>
    </lineage>
</organism>
<evidence type="ECO:0000259" key="3">
    <source>
        <dbReference type="Pfam" id="PF22680"/>
    </source>
</evidence>
<dbReference type="EMBL" id="CBIT010000225">
    <property type="protein sequence ID" value="CDE34168.1"/>
    <property type="molecule type" value="Genomic_DNA"/>
</dbReference>
<sequence length="597" mass="68504">MNVRHYLLSSGLLFCALTASAQRNMQAEEFPLGQYEELTDTKPHDADAKWAAMKSPVMLSWASTDVRYGKHHVPQLAKLSNACTLKAWRGERVNAQAVLWTNTDLNDVEMLVSDLRSGANVIPASKVRSHFVRYVMTDELNKDGKGGCGCRENKAEWDSSIVADALDINKWLPVQRKTAQPLWVNVWVPEDAKPGTYTGTITVRGGGMDDKVLNLSLQVVNRTLPSPREWHLNLDLWQNPYAVARYYKVPLWSKEHFDAMRPIMKMVADAGLSSITASIMHKPWNGQTEDHFDSMVTRIKRLDGSWKYDYAVFDRWVDFMMNEIGVKGLISCYTMIPWELSFDYYDEATNRVQFIKAEPGDEAYAEYWGSFLRDFARHLKQKGWFEKTAISMDERSMEAMQAAIKVIKEADPDFKITLAGNYHDEIQADLYYLCIPYGARFPENVLKERRAKGQISTYYTCCTEPFPGTFSFSNPADAAWIGIHAVAGDYDGYLRWSVNSWTRDPLRDSRFRTWAAGDTYSIYPGPRSSIRFERLVEGLQDAEKIWQLRNHYRKTGDKNRLARLNKKLAEFTPANMTAEKERNAGVMVRELERLLNE</sequence>